<dbReference type="InterPro" id="IPR021395">
    <property type="entry name" value="DUF3035"/>
</dbReference>
<feature type="region of interest" description="Disordered" evidence="1">
    <location>
        <begin position="163"/>
        <end position="182"/>
    </location>
</feature>
<gene>
    <name evidence="3" type="ORF">ACELLULO517_04190</name>
</gene>
<dbReference type="RefSeq" id="WP_227306009.1">
    <property type="nucleotide sequence ID" value="NZ_JAESVA010000001.1"/>
</dbReference>
<dbReference type="AlphaFoldDB" id="A0A964E2H5"/>
<organism evidence="3 4">
    <name type="scientific">Acidisoma cellulosilyticum</name>
    <dbReference type="NCBI Taxonomy" id="2802395"/>
    <lineage>
        <taxon>Bacteria</taxon>
        <taxon>Pseudomonadati</taxon>
        <taxon>Pseudomonadota</taxon>
        <taxon>Alphaproteobacteria</taxon>
        <taxon>Acetobacterales</taxon>
        <taxon>Acidocellaceae</taxon>
        <taxon>Acidisoma</taxon>
    </lineage>
</organism>
<dbReference type="EMBL" id="JAESVA010000001">
    <property type="protein sequence ID" value="MCB8879421.1"/>
    <property type="molecule type" value="Genomic_DNA"/>
</dbReference>
<dbReference type="PROSITE" id="PS51257">
    <property type="entry name" value="PROKAR_LIPOPROTEIN"/>
    <property type="match status" value="1"/>
</dbReference>
<feature type="signal peptide" evidence="2">
    <location>
        <begin position="1"/>
        <end position="19"/>
    </location>
</feature>
<sequence>MPRMTMMRWTLFVAPLMLAGCSSGTMQTLGLQRDPPDEFQVTTQSQLAMPPDLNTAAANLPTPTPGAPRPQEVAIPVQAESAMIGGASLSGGAPNTAGDQAFVAQAGPPAPADIRQEISAQAARDAKSQTTGNRMNPFGLAVAKPAVVDAKGESQRLQKNAALGLSPANGSTPLVKPKSNGPLGDLLDKIF</sequence>
<keyword evidence="2" id="KW-0732">Signal</keyword>
<comment type="caution">
    <text evidence="3">The sequence shown here is derived from an EMBL/GenBank/DDBJ whole genome shotgun (WGS) entry which is preliminary data.</text>
</comment>
<feature type="chain" id="PRO_5036740623" evidence="2">
    <location>
        <begin position="20"/>
        <end position="191"/>
    </location>
</feature>
<accession>A0A964E2H5</accession>
<dbReference type="Pfam" id="PF11233">
    <property type="entry name" value="DUF3035"/>
    <property type="match status" value="1"/>
</dbReference>
<dbReference type="Proteomes" id="UP000721844">
    <property type="component" value="Unassembled WGS sequence"/>
</dbReference>
<evidence type="ECO:0000256" key="1">
    <source>
        <dbReference type="SAM" id="MobiDB-lite"/>
    </source>
</evidence>
<protein>
    <submittedName>
        <fullName evidence="3">DUF3035 domain-containing protein</fullName>
    </submittedName>
</protein>
<evidence type="ECO:0000313" key="4">
    <source>
        <dbReference type="Proteomes" id="UP000721844"/>
    </source>
</evidence>
<name>A0A964E2H5_9PROT</name>
<evidence type="ECO:0000313" key="3">
    <source>
        <dbReference type="EMBL" id="MCB8879421.1"/>
    </source>
</evidence>
<keyword evidence="4" id="KW-1185">Reference proteome</keyword>
<reference evidence="3 4" key="1">
    <citation type="journal article" date="2021" name="Microorganisms">
        <title>Acidisoma silvae sp. nov. and Acidisomacellulosilytica sp. nov., Two Acidophilic Bacteria Isolated from Decaying Wood, Hydrolyzing Cellulose and Producing Poly-3-hydroxybutyrate.</title>
        <authorList>
            <person name="Mieszkin S."/>
            <person name="Pouder E."/>
            <person name="Uroz S."/>
            <person name="Simon-Colin C."/>
            <person name="Alain K."/>
        </authorList>
    </citation>
    <scope>NUCLEOTIDE SEQUENCE [LARGE SCALE GENOMIC DNA]</scope>
    <source>
        <strain evidence="3 4">HW T5.17</strain>
    </source>
</reference>
<proteinExistence type="predicted"/>
<evidence type="ECO:0000256" key="2">
    <source>
        <dbReference type="SAM" id="SignalP"/>
    </source>
</evidence>